<keyword evidence="1" id="KW-0560">Oxidoreductase</keyword>
<accession>A0A5M3X6S1</accession>
<dbReference type="Pfam" id="PF16884">
    <property type="entry name" value="ADH_N_2"/>
    <property type="match status" value="1"/>
</dbReference>
<dbReference type="SUPFAM" id="SSF51735">
    <property type="entry name" value="NAD(P)-binding Rossmann-fold domains"/>
    <property type="match status" value="1"/>
</dbReference>
<proteinExistence type="predicted"/>
<dbReference type="OrthoDB" id="9805663at2"/>
<sequence length="350" mass="37332">MTRYETREVHLARRPDGMPVTDDFRMITTSLEPPGPGQVLVRNVLMSVDPYMRVRMAKLPSYPHWELDQVMDGSAIGVVERSEHPDLPVGTVVSHRLGWREHAVLDAGHASTVRHIDGIPLTAHLGVLGMAGFTAYVGLTQIGALTPGESLYVSGAAGAVGSAVGQIARILGAGRVVGSAGTPAKVAYLVDGLGFDGAFDYHVESLSECVATNIPDGIDVYFDNVGGGHLQAALDSMNQHGRIVVCGAIGEYNALRGQPGPSNLIYVLTKRLRMEGFTIREHMAEYPAFVARATTWLLDGQLRSTDTVVSGLESAVDAFRDLLAGRNIGKMLVRLSEDPTPPPDRGAASA</sequence>
<evidence type="ECO:0000313" key="4">
    <source>
        <dbReference type="Proteomes" id="UP000331127"/>
    </source>
</evidence>
<dbReference type="Pfam" id="PF00107">
    <property type="entry name" value="ADH_zinc_N"/>
    <property type="match status" value="1"/>
</dbReference>
<dbReference type="Proteomes" id="UP000331127">
    <property type="component" value="Unassembled WGS sequence"/>
</dbReference>
<protein>
    <submittedName>
        <fullName evidence="3">NADP-dependent oxidoreductase</fullName>
    </submittedName>
</protein>
<dbReference type="InterPro" id="IPR020843">
    <property type="entry name" value="ER"/>
</dbReference>
<dbReference type="InterPro" id="IPR013149">
    <property type="entry name" value="ADH-like_C"/>
</dbReference>
<feature type="domain" description="Enoyl reductase (ER)" evidence="2">
    <location>
        <begin position="19"/>
        <end position="333"/>
    </location>
</feature>
<dbReference type="PANTHER" id="PTHR43205">
    <property type="entry name" value="PROSTAGLANDIN REDUCTASE"/>
    <property type="match status" value="1"/>
</dbReference>
<dbReference type="Gene3D" id="3.90.180.10">
    <property type="entry name" value="Medium-chain alcohol dehydrogenases, catalytic domain"/>
    <property type="match status" value="1"/>
</dbReference>
<dbReference type="SMART" id="SM00829">
    <property type="entry name" value="PKS_ER"/>
    <property type="match status" value="1"/>
</dbReference>
<dbReference type="SUPFAM" id="SSF50129">
    <property type="entry name" value="GroES-like"/>
    <property type="match status" value="1"/>
</dbReference>
<dbReference type="GO" id="GO:0016628">
    <property type="term" value="F:oxidoreductase activity, acting on the CH-CH group of donors, NAD or NADP as acceptor"/>
    <property type="evidence" value="ECO:0007669"/>
    <property type="project" value="InterPro"/>
</dbReference>
<reference evidence="3 4" key="1">
    <citation type="submission" date="2019-10" db="EMBL/GenBank/DDBJ databases">
        <title>Whole genome shotgun sequence of Acrocarpospora macrocephala NBRC 16266.</title>
        <authorList>
            <person name="Ichikawa N."/>
            <person name="Kimura A."/>
            <person name="Kitahashi Y."/>
            <person name="Komaki H."/>
            <person name="Oguchi A."/>
        </authorList>
    </citation>
    <scope>NUCLEOTIDE SEQUENCE [LARGE SCALE GENOMIC DNA]</scope>
    <source>
        <strain evidence="3 4">NBRC 16266</strain>
    </source>
</reference>
<dbReference type="Gene3D" id="3.40.50.720">
    <property type="entry name" value="NAD(P)-binding Rossmann-like Domain"/>
    <property type="match status" value="1"/>
</dbReference>
<dbReference type="FunFam" id="3.40.50.720:FF:000121">
    <property type="entry name" value="Prostaglandin reductase 2"/>
    <property type="match status" value="1"/>
</dbReference>
<dbReference type="CDD" id="cd05288">
    <property type="entry name" value="PGDH"/>
    <property type="match status" value="1"/>
</dbReference>
<gene>
    <name evidence="3" type="ORF">Amac_074550</name>
</gene>
<comment type="caution">
    <text evidence="3">The sequence shown here is derived from an EMBL/GenBank/DDBJ whole genome shotgun (WGS) entry which is preliminary data.</text>
</comment>
<organism evidence="3 4">
    <name type="scientific">Acrocarpospora macrocephala</name>
    <dbReference type="NCBI Taxonomy" id="150177"/>
    <lineage>
        <taxon>Bacteria</taxon>
        <taxon>Bacillati</taxon>
        <taxon>Actinomycetota</taxon>
        <taxon>Actinomycetes</taxon>
        <taxon>Streptosporangiales</taxon>
        <taxon>Streptosporangiaceae</taxon>
        <taxon>Acrocarpospora</taxon>
    </lineage>
</organism>
<dbReference type="PANTHER" id="PTHR43205:SF7">
    <property type="entry name" value="PROSTAGLANDIN REDUCTASE 1"/>
    <property type="match status" value="1"/>
</dbReference>
<name>A0A5M3X6S1_9ACTN</name>
<dbReference type="RefSeq" id="WP_155359075.1">
    <property type="nucleotide sequence ID" value="NZ_BAAAHL010000059.1"/>
</dbReference>
<evidence type="ECO:0000313" key="3">
    <source>
        <dbReference type="EMBL" id="GES13858.1"/>
    </source>
</evidence>
<dbReference type="InterPro" id="IPR041694">
    <property type="entry name" value="ADH_N_2"/>
</dbReference>
<dbReference type="InterPro" id="IPR045010">
    <property type="entry name" value="MDR_fam"/>
</dbReference>
<evidence type="ECO:0000256" key="1">
    <source>
        <dbReference type="ARBA" id="ARBA00023002"/>
    </source>
</evidence>
<dbReference type="InterPro" id="IPR036291">
    <property type="entry name" value="NAD(P)-bd_dom_sf"/>
</dbReference>
<dbReference type="InterPro" id="IPR011032">
    <property type="entry name" value="GroES-like_sf"/>
</dbReference>
<dbReference type="AlphaFoldDB" id="A0A5M3X6S1"/>
<dbReference type="EMBL" id="BLAE01000051">
    <property type="protein sequence ID" value="GES13858.1"/>
    <property type="molecule type" value="Genomic_DNA"/>
</dbReference>
<evidence type="ECO:0000259" key="2">
    <source>
        <dbReference type="SMART" id="SM00829"/>
    </source>
</evidence>
<keyword evidence="4" id="KW-1185">Reference proteome</keyword>